<protein>
    <recommendedName>
        <fullName evidence="5">BED-type domain-containing protein</fullName>
    </recommendedName>
</protein>
<dbReference type="EMBL" id="GBXM01011027">
    <property type="protein sequence ID" value="JAH97550.1"/>
    <property type="molecule type" value="Transcribed_RNA"/>
</dbReference>
<proteinExistence type="predicted"/>
<dbReference type="AlphaFoldDB" id="A0A0E9X6Q2"/>
<dbReference type="InterPro" id="IPR003656">
    <property type="entry name" value="Znf_BED"/>
</dbReference>
<evidence type="ECO:0000256" key="2">
    <source>
        <dbReference type="ARBA" id="ARBA00022771"/>
    </source>
</evidence>
<accession>A0A0E9X6Q2</accession>
<evidence type="ECO:0000256" key="1">
    <source>
        <dbReference type="ARBA" id="ARBA00022723"/>
    </source>
</evidence>
<organism evidence="6">
    <name type="scientific">Anguilla anguilla</name>
    <name type="common">European freshwater eel</name>
    <name type="synonym">Muraena anguilla</name>
    <dbReference type="NCBI Taxonomy" id="7936"/>
    <lineage>
        <taxon>Eukaryota</taxon>
        <taxon>Metazoa</taxon>
        <taxon>Chordata</taxon>
        <taxon>Craniata</taxon>
        <taxon>Vertebrata</taxon>
        <taxon>Euteleostomi</taxon>
        <taxon>Actinopterygii</taxon>
        <taxon>Neopterygii</taxon>
        <taxon>Teleostei</taxon>
        <taxon>Anguilliformes</taxon>
        <taxon>Anguillidae</taxon>
        <taxon>Anguilla</taxon>
    </lineage>
</organism>
<dbReference type="GO" id="GO:0008270">
    <property type="term" value="F:zinc ion binding"/>
    <property type="evidence" value="ECO:0007669"/>
    <property type="project" value="UniProtKB-KW"/>
</dbReference>
<dbReference type="SMART" id="SM00614">
    <property type="entry name" value="ZnF_BED"/>
    <property type="match status" value="1"/>
</dbReference>
<dbReference type="InterPro" id="IPR036236">
    <property type="entry name" value="Znf_C2H2_sf"/>
</dbReference>
<name>A0A0E9X6Q2_ANGAN</name>
<reference evidence="6" key="2">
    <citation type="journal article" date="2015" name="Fish Shellfish Immunol.">
        <title>Early steps in the European eel (Anguilla anguilla)-Vibrio vulnificus interaction in the gills: Role of the RtxA13 toxin.</title>
        <authorList>
            <person name="Callol A."/>
            <person name="Pajuelo D."/>
            <person name="Ebbesson L."/>
            <person name="Teles M."/>
            <person name="MacKenzie S."/>
            <person name="Amaro C."/>
        </authorList>
    </citation>
    <scope>NUCLEOTIDE SEQUENCE</scope>
</reference>
<dbReference type="GO" id="GO:0003677">
    <property type="term" value="F:DNA binding"/>
    <property type="evidence" value="ECO:0007669"/>
    <property type="project" value="InterPro"/>
</dbReference>
<reference evidence="6" key="1">
    <citation type="submission" date="2014-11" db="EMBL/GenBank/DDBJ databases">
        <authorList>
            <person name="Amaro Gonzalez C."/>
        </authorList>
    </citation>
    <scope>NUCLEOTIDE SEQUENCE</scope>
</reference>
<dbReference type="PROSITE" id="PS50808">
    <property type="entry name" value="ZF_BED"/>
    <property type="match status" value="1"/>
</dbReference>
<evidence type="ECO:0000256" key="4">
    <source>
        <dbReference type="PROSITE-ProRule" id="PRU00027"/>
    </source>
</evidence>
<evidence type="ECO:0000256" key="3">
    <source>
        <dbReference type="ARBA" id="ARBA00022833"/>
    </source>
</evidence>
<evidence type="ECO:0000313" key="6">
    <source>
        <dbReference type="EMBL" id="JAH97550.1"/>
    </source>
</evidence>
<keyword evidence="1" id="KW-0479">Metal-binding</keyword>
<keyword evidence="2 4" id="KW-0863">Zinc-finger</keyword>
<dbReference type="SUPFAM" id="SSF57667">
    <property type="entry name" value="beta-beta-alpha zinc fingers"/>
    <property type="match status" value="1"/>
</dbReference>
<dbReference type="Pfam" id="PF02892">
    <property type="entry name" value="zf-BED"/>
    <property type="match status" value="1"/>
</dbReference>
<sequence>MDLVAKPNVTSPVWEHFGFEPNEDGKPKNLDEAVCRICSKKINVMRGNRTNLASHLRTTHRPLYDAMKGTPSTSGGTGSALHQLGVSEGVTKYNRDSSKWRALTTTVTKYLVVEMVPFRTVGKPSFQAMLQSSTSSMNCRAEPIFRKQPFQKCKKRNRSREV</sequence>
<evidence type="ECO:0000259" key="5">
    <source>
        <dbReference type="PROSITE" id="PS50808"/>
    </source>
</evidence>
<feature type="domain" description="BED-type" evidence="5">
    <location>
        <begin position="8"/>
        <end position="67"/>
    </location>
</feature>
<keyword evidence="3" id="KW-0862">Zinc</keyword>